<reference evidence="3" key="3">
    <citation type="submission" date="2015-06" db="UniProtKB">
        <authorList>
            <consortium name="EnsemblMetazoa"/>
        </authorList>
    </citation>
    <scope>IDENTIFICATION</scope>
</reference>
<feature type="transmembrane region" description="Helical" evidence="1">
    <location>
        <begin position="29"/>
        <end position="50"/>
    </location>
</feature>
<keyword evidence="1" id="KW-0472">Membrane</keyword>
<dbReference type="RefSeq" id="XP_009020302.1">
    <property type="nucleotide sequence ID" value="XM_009022054.1"/>
</dbReference>
<dbReference type="EMBL" id="KB096743">
    <property type="protein sequence ID" value="ESO01648.1"/>
    <property type="molecule type" value="Genomic_DNA"/>
</dbReference>
<dbReference type="EMBL" id="AMQM01004979">
    <property type="status" value="NOT_ANNOTATED_CDS"/>
    <property type="molecule type" value="Genomic_DNA"/>
</dbReference>
<evidence type="ECO:0000313" key="2">
    <source>
        <dbReference type="EMBL" id="ESO01648.1"/>
    </source>
</evidence>
<feature type="transmembrane region" description="Helical" evidence="1">
    <location>
        <begin position="203"/>
        <end position="220"/>
    </location>
</feature>
<feature type="transmembrane region" description="Helical" evidence="1">
    <location>
        <begin position="401"/>
        <end position="423"/>
    </location>
</feature>
<dbReference type="KEGG" id="hro:HELRODRAFT_174607"/>
<evidence type="ECO:0000313" key="3">
    <source>
        <dbReference type="EnsemblMetazoa" id="HelroP174607"/>
    </source>
</evidence>
<dbReference type="AlphaFoldDB" id="T1F8A7"/>
<sequence length="455" mass="53265">MFDYFSGIEINDYISASYFKRVQEISETFIHSSVCILGVLLNIGAIVIWYKDKLVDKKLRWMSISVILADQIYLVSLVSFMLARPRGDNLLFYNGSLEIQHYFDVSSKLNCTEELANISSVYVESCNITINTTNTTLTYDQQVDLLKMYYCQISGKYHFVHYLSVWVGTFQCFSNWMLYMCASEGNKIIRNIVFNHKRTTNKFWPMFVFICIALYFSVYVPELRSLINENVFRKNVHNYLLMPFLNHWEFVLNETCGSDLFYILFFSLTYSMNTHVLPYVMIVSIVKSTFDALHESQRVKMTDNLNFMSSCRAYEKSSDAAIPLKTFNERYVRQKCKKGKVGVISDNQRIRESVLYPSLVISITCTVYLICVALKMIILMFKSFEFVMRYLANAQIFFGYLNVYANFIQILKATVHLPVVVLFNKKYQVRVMRELEPFKRLIRCNNDDDDDDDGN</sequence>
<protein>
    <submittedName>
        <fullName evidence="2 3">Uncharacterized protein</fullName>
    </submittedName>
</protein>
<accession>T1F8A7</accession>
<reference evidence="4" key="1">
    <citation type="submission" date="2012-12" db="EMBL/GenBank/DDBJ databases">
        <authorList>
            <person name="Hellsten U."/>
            <person name="Grimwood J."/>
            <person name="Chapman J.A."/>
            <person name="Shapiro H."/>
            <person name="Aerts A."/>
            <person name="Otillar R.P."/>
            <person name="Terry A.Y."/>
            <person name="Boore J.L."/>
            <person name="Simakov O."/>
            <person name="Marletaz F."/>
            <person name="Cho S.-J."/>
            <person name="Edsinger-Gonzales E."/>
            <person name="Havlak P."/>
            <person name="Kuo D.-H."/>
            <person name="Larsson T."/>
            <person name="Lv J."/>
            <person name="Arendt D."/>
            <person name="Savage R."/>
            <person name="Osoegawa K."/>
            <person name="de Jong P."/>
            <person name="Lindberg D.R."/>
            <person name="Seaver E.C."/>
            <person name="Weisblat D.A."/>
            <person name="Putnam N.H."/>
            <person name="Grigoriev I.V."/>
            <person name="Rokhsar D.S."/>
        </authorList>
    </citation>
    <scope>NUCLEOTIDE SEQUENCE</scope>
</reference>
<evidence type="ECO:0000313" key="4">
    <source>
        <dbReference type="Proteomes" id="UP000015101"/>
    </source>
</evidence>
<feature type="transmembrane region" description="Helical" evidence="1">
    <location>
        <begin position="260"/>
        <end position="286"/>
    </location>
</feature>
<dbReference type="CTD" id="20205056"/>
<keyword evidence="1" id="KW-1133">Transmembrane helix</keyword>
<reference evidence="2 4" key="2">
    <citation type="journal article" date="2013" name="Nature">
        <title>Insights into bilaterian evolution from three spiralian genomes.</title>
        <authorList>
            <person name="Simakov O."/>
            <person name="Marletaz F."/>
            <person name="Cho S.J."/>
            <person name="Edsinger-Gonzales E."/>
            <person name="Havlak P."/>
            <person name="Hellsten U."/>
            <person name="Kuo D.H."/>
            <person name="Larsson T."/>
            <person name="Lv J."/>
            <person name="Arendt D."/>
            <person name="Savage R."/>
            <person name="Osoegawa K."/>
            <person name="de Jong P."/>
            <person name="Grimwood J."/>
            <person name="Chapman J.A."/>
            <person name="Shapiro H."/>
            <person name="Aerts A."/>
            <person name="Otillar R.P."/>
            <person name="Terry A.Y."/>
            <person name="Boore J.L."/>
            <person name="Grigoriev I.V."/>
            <person name="Lindberg D.R."/>
            <person name="Seaver E.C."/>
            <person name="Weisblat D.A."/>
            <person name="Putnam N.H."/>
            <person name="Rokhsar D.S."/>
        </authorList>
    </citation>
    <scope>NUCLEOTIDE SEQUENCE</scope>
</reference>
<keyword evidence="1" id="KW-0812">Transmembrane</keyword>
<feature type="transmembrane region" description="Helical" evidence="1">
    <location>
        <begin position="62"/>
        <end position="83"/>
    </location>
</feature>
<evidence type="ECO:0000256" key="1">
    <source>
        <dbReference type="SAM" id="Phobius"/>
    </source>
</evidence>
<dbReference type="GeneID" id="20205056"/>
<dbReference type="InParanoid" id="T1F8A7"/>
<feature type="transmembrane region" description="Helical" evidence="1">
    <location>
        <begin position="159"/>
        <end position="182"/>
    </location>
</feature>
<proteinExistence type="predicted"/>
<organism evidence="3 4">
    <name type="scientific">Helobdella robusta</name>
    <name type="common">Californian leech</name>
    <dbReference type="NCBI Taxonomy" id="6412"/>
    <lineage>
        <taxon>Eukaryota</taxon>
        <taxon>Metazoa</taxon>
        <taxon>Spiralia</taxon>
        <taxon>Lophotrochozoa</taxon>
        <taxon>Annelida</taxon>
        <taxon>Clitellata</taxon>
        <taxon>Hirudinea</taxon>
        <taxon>Rhynchobdellida</taxon>
        <taxon>Glossiphoniidae</taxon>
        <taxon>Helobdella</taxon>
    </lineage>
</organism>
<keyword evidence="4" id="KW-1185">Reference proteome</keyword>
<gene>
    <name evidence="3" type="primary">20205056</name>
    <name evidence="2" type="ORF">HELRODRAFT_174607</name>
</gene>
<dbReference type="HOGENOM" id="CLU_601700_0_0_1"/>
<dbReference type="Proteomes" id="UP000015101">
    <property type="component" value="Unassembled WGS sequence"/>
</dbReference>
<feature type="transmembrane region" description="Helical" evidence="1">
    <location>
        <begin position="354"/>
        <end position="381"/>
    </location>
</feature>
<name>T1F8A7_HELRO</name>
<dbReference type="EnsemblMetazoa" id="HelroT174607">
    <property type="protein sequence ID" value="HelroP174607"/>
    <property type="gene ID" value="HelroG174607"/>
</dbReference>